<accession>A0AA39URV1</accession>
<keyword evidence="2" id="KW-1185">Reference proteome</keyword>
<dbReference type="Proteomes" id="UP001175228">
    <property type="component" value="Unassembled WGS sequence"/>
</dbReference>
<gene>
    <name evidence="1" type="ORF">EDD18DRAFT_1334730</name>
</gene>
<dbReference type="AlphaFoldDB" id="A0AA39URV1"/>
<name>A0AA39URV1_9AGAR</name>
<evidence type="ECO:0000313" key="1">
    <source>
        <dbReference type="EMBL" id="KAK0490155.1"/>
    </source>
</evidence>
<dbReference type="EMBL" id="JAUEPU010000034">
    <property type="protein sequence ID" value="KAK0490155.1"/>
    <property type="molecule type" value="Genomic_DNA"/>
</dbReference>
<protein>
    <submittedName>
        <fullName evidence="1">Uncharacterized protein</fullName>
    </submittedName>
</protein>
<reference evidence="1" key="1">
    <citation type="submission" date="2023-06" db="EMBL/GenBank/DDBJ databases">
        <authorList>
            <consortium name="Lawrence Berkeley National Laboratory"/>
            <person name="Ahrendt S."/>
            <person name="Sahu N."/>
            <person name="Indic B."/>
            <person name="Wong-Bajracharya J."/>
            <person name="Merenyi Z."/>
            <person name="Ke H.-M."/>
            <person name="Monk M."/>
            <person name="Kocsube S."/>
            <person name="Drula E."/>
            <person name="Lipzen A."/>
            <person name="Balint B."/>
            <person name="Henrissat B."/>
            <person name="Andreopoulos B."/>
            <person name="Martin F.M."/>
            <person name="Harder C.B."/>
            <person name="Rigling D."/>
            <person name="Ford K.L."/>
            <person name="Foster G.D."/>
            <person name="Pangilinan J."/>
            <person name="Papanicolaou A."/>
            <person name="Barry K."/>
            <person name="LaButti K."/>
            <person name="Viragh M."/>
            <person name="Koriabine M."/>
            <person name="Yan M."/>
            <person name="Riley R."/>
            <person name="Champramary S."/>
            <person name="Plett K.L."/>
            <person name="Tsai I.J."/>
            <person name="Slot J."/>
            <person name="Sipos G."/>
            <person name="Plett J."/>
            <person name="Nagy L.G."/>
            <person name="Grigoriev I.V."/>
        </authorList>
    </citation>
    <scope>NUCLEOTIDE SEQUENCE</scope>
    <source>
        <strain evidence="1">HWK02</strain>
    </source>
</reference>
<organism evidence="1 2">
    <name type="scientific">Armillaria luteobubalina</name>
    <dbReference type="NCBI Taxonomy" id="153913"/>
    <lineage>
        <taxon>Eukaryota</taxon>
        <taxon>Fungi</taxon>
        <taxon>Dikarya</taxon>
        <taxon>Basidiomycota</taxon>
        <taxon>Agaricomycotina</taxon>
        <taxon>Agaricomycetes</taxon>
        <taxon>Agaricomycetidae</taxon>
        <taxon>Agaricales</taxon>
        <taxon>Marasmiineae</taxon>
        <taxon>Physalacriaceae</taxon>
        <taxon>Armillaria</taxon>
    </lineage>
</organism>
<proteinExistence type="predicted"/>
<evidence type="ECO:0000313" key="2">
    <source>
        <dbReference type="Proteomes" id="UP001175228"/>
    </source>
</evidence>
<sequence>MFHAIPRCSIFLEILTSYSTKILPPLSSSDLPCFQNALQELIGEFFSPSYIVKVSFEERCAWIGSATTMATGDKLMEHDKHEASMTMHFGDNLDYRQIPGGGHASFYEFPGTMNSMIIEVVLRVYDTGADTGL</sequence>
<comment type="caution">
    <text evidence="1">The sequence shown here is derived from an EMBL/GenBank/DDBJ whole genome shotgun (WGS) entry which is preliminary data.</text>
</comment>